<dbReference type="Proteomes" id="UP000238358">
    <property type="component" value="Chromosome"/>
</dbReference>
<dbReference type="EMBL" id="CP027569">
    <property type="protein sequence ID" value="AVO26386.1"/>
    <property type="molecule type" value="Genomic_DNA"/>
</dbReference>
<gene>
    <name evidence="1" type="ORF">C6Y28_01400</name>
</gene>
<reference evidence="1 2" key="1">
    <citation type="journal article" date="2018" name="Genome Announc.">
        <title>Complete genomes of two Megasphaera elsdenii strains, NCIMB 702410 and ATCC 25940.</title>
        <authorList>
            <person name="Hatmaker E.A."/>
            <person name="O'Dell K."/>
            <person name="Riley L.A."/>
            <person name="Klingeman D.M."/>
            <person name="Guss A.M."/>
        </authorList>
    </citation>
    <scope>NUCLEOTIDE SEQUENCE [LARGE SCALE GENOMIC DNA]</scope>
    <source>
        <strain evidence="1 2">NCIMB702410</strain>
    </source>
</reference>
<sequence>MTESRSKVLKRCPFCGTRKPVMLWSGGSQVYYVFCTNCRAKGGWSKSREDAAELWNARVWK</sequence>
<evidence type="ECO:0008006" key="3">
    <source>
        <dbReference type="Google" id="ProtNLM"/>
    </source>
</evidence>
<dbReference type="OrthoDB" id="7219996at2"/>
<organism evidence="1 2">
    <name type="scientific">Megasphaera elsdenii</name>
    <dbReference type="NCBI Taxonomy" id="907"/>
    <lineage>
        <taxon>Bacteria</taxon>
        <taxon>Bacillati</taxon>
        <taxon>Bacillota</taxon>
        <taxon>Negativicutes</taxon>
        <taxon>Veillonellales</taxon>
        <taxon>Veillonellaceae</taxon>
        <taxon>Megasphaera</taxon>
    </lineage>
</organism>
<dbReference type="RefSeq" id="WP_072023510.1">
    <property type="nucleotide sequence ID" value="NZ_CP027569.1"/>
</dbReference>
<dbReference type="AlphaFoldDB" id="A0A2S0M4J3"/>
<name>A0A2S0M4J3_MEGEL</name>
<dbReference type="Pfam" id="PF14354">
    <property type="entry name" value="Lar_restr_allev"/>
    <property type="match status" value="1"/>
</dbReference>
<proteinExistence type="predicted"/>
<accession>A0A2S0M4J3</accession>
<evidence type="ECO:0000313" key="1">
    <source>
        <dbReference type="EMBL" id="AVO26386.1"/>
    </source>
</evidence>
<evidence type="ECO:0000313" key="2">
    <source>
        <dbReference type="Proteomes" id="UP000238358"/>
    </source>
</evidence>
<protein>
    <recommendedName>
        <fullName evidence="3">Restriction alleviation protein, Lar family</fullName>
    </recommendedName>
</protein>